<name>A0A5J4NL59_9TREM</name>
<dbReference type="Pfam" id="PF26215">
    <property type="entry name" value="HTH_animal"/>
    <property type="match status" value="1"/>
</dbReference>
<accession>A0A5J4NL59</accession>
<evidence type="ECO:0000259" key="1">
    <source>
        <dbReference type="PROSITE" id="PS50878"/>
    </source>
</evidence>
<dbReference type="Pfam" id="PF00078">
    <property type="entry name" value="RVT_1"/>
    <property type="match status" value="1"/>
</dbReference>
<dbReference type="CDD" id="cd00304">
    <property type="entry name" value="RT_like"/>
    <property type="match status" value="1"/>
</dbReference>
<dbReference type="Proteomes" id="UP000324629">
    <property type="component" value="Unassembled WGS sequence"/>
</dbReference>
<evidence type="ECO:0000313" key="3">
    <source>
        <dbReference type="Proteomes" id="UP000324629"/>
    </source>
</evidence>
<proteinExistence type="predicted"/>
<gene>
    <name evidence="2" type="ORF">DEA37_0004741</name>
</gene>
<organism evidence="2 3">
    <name type="scientific">Paragonimus westermani</name>
    <dbReference type="NCBI Taxonomy" id="34504"/>
    <lineage>
        <taxon>Eukaryota</taxon>
        <taxon>Metazoa</taxon>
        <taxon>Spiralia</taxon>
        <taxon>Lophotrochozoa</taxon>
        <taxon>Platyhelminthes</taxon>
        <taxon>Trematoda</taxon>
        <taxon>Digenea</taxon>
        <taxon>Plagiorchiida</taxon>
        <taxon>Troglotremata</taxon>
        <taxon>Troglotrematidae</taxon>
        <taxon>Paragonimus</taxon>
    </lineage>
</organism>
<dbReference type="PANTHER" id="PTHR21301:SF10">
    <property type="entry name" value="REVERSE TRANSCRIPTASE DOMAIN-CONTAINING PROTEIN"/>
    <property type="match status" value="1"/>
</dbReference>
<keyword evidence="3" id="KW-1185">Reference proteome</keyword>
<feature type="domain" description="Reverse transcriptase" evidence="1">
    <location>
        <begin position="1"/>
        <end position="219"/>
    </location>
</feature>
<dbReference type="EMBL" id="QNGE01002049">
    <property type="protein sequence ID" value="KAA3676317.1"/>
    <property type="molecule type" value="Genomic_DNA"/>
</dbReference>
<dbReference type="SUPFAM" id="SSF56672">
    <property type="entry name" value="DNA/RNA polymerases"/>
    <property type="match status" value="1"/>
</dbReference>
<dbReference type="PANTHER" id="PTHR21301">
    <property type="entry name" value="REVERSE TRANSCRIPTASE"/>
    <property type="match status" value="1"/>
</dbReference>
<reference evidence="2 3" key="1">
    <citation type="journal article" date="2019" name="Gigascience">
        <title>Whole-genome sequence of the oriental lung fluke Paragonimus westermani.</title>
        <authorList>
            <person name="Oey H."/>
            <person name="Zakrzewski M."/>
            <person name="Narain K."/>
            <person name="Devi K.R."/>
            <person name="Agatsuma T."/>
            <person name="Nawaratna S."/>
            <person name="Gobert G.N."/>
            <person name="Jones M.K."/>
            <person name="Ragan M.A."/>
            <person name="McManus D.P."/>
            <person name="Krause L."/>
        </authorList>
    </citation>
    <scope>NUCLEOTIDE SEQUENCE [LARGE SCALE GENOMIC DNA]</scope>
    <source>
        <strain evidence="2 3">IND2009</strain>
    </source>
</reference>
<dbReference type="PROSITE" id="PS50878">
    <property type="entry name" value="RT_POL"/>
    <property type="match status" value="1"/>
</dbReference>
<comment type="caution">
    <text evidence="2">The sequence shown here is derived from an EMBL/GenBank/DDBJ whole genome shotgun (WGS) entry which is preliminary data.</text>
</comment>
<dbReference type="InterPro" id="IPR043502">
    <property type="entry name" value="DNA/RNA_pol_sf"/>
</dbReference>
<protein>
    <recommendedName>
        <fullName evidence="1">Reverse transcriptase domain-containing protein</fullName>
    </recommendedName>
</protein>
<dbReference type="InterPro" id="IPR000477">
    <property type="entry name" value="RT_dom"/>
</dbReference>
<dbReference type="InterPro" id="IPR058912">
    <property type="entry name" value="HTH_animal"/>
</dbReference>
<dbReference type="AlphaFoldDB" id="A0A5J4NL59"/>
<evidence type="ECO:0000313" key="2">
    <source>
        <dbReference type="EMBL" id="KAA3676317.1"/>
    </source>
</evidence>
<sequence length="368" mass="42261">MTGSPYHRLAQWLVSLIEPVRSRLAVHSLKDTFEFVELTSNINVKHQIVTSFDVESLFTNVLLDEVINIVCNYATEHKLALGISIDELWKLLKMCTSNIQSVFNGTYYRQIDGVAMGSPLGPVLADIFMGHLEHFMSTEIRNTLFYKRYVDDIFAVFDGHWQVTAFHKLLNGLHNKLTFTLEFEQNERISFLDVLLKRREDGSLSRGVYRKSTWTGQYLHFKSFTPIAQKRGLVRTLFHRFRRIATDDELESELTLLHETLIENGDSVSALIKRRSDAALKRTYNAARLVYVDETIRVPTTPRKDVVPLFAQSNIVYTFDCICGSRYVGRTRRHLGTRINEHIPKWLLNSGVGCAVSAIKKHLLQTGH</sequence>